<sequence length="450" mass="46052">MTDQLNAREAGAAVDPEAAASAAHTMTVVADDATRRGATHHVSETEAFAASATAAADAADPGTQDATLRGPWDRWVPEGPARTWVNWLSVAVSIYLLISAVNLIGGGFKAATGDQAEQLFAFASNPIVALMVGVLATAATQSSSTTSSITVGLAAGGLPLEIAIPIIMGANIGTTLTNTLVSIGMIGNKEDFRRAFAAATVHDFFNLIAVAILLPLELMTGYLETLSGLLANAFSSVTGLDTGRADLIGTATEPIENAMAAATSGVPAPWGGILMIAVGIALILFSISFVGKVLKVLMVGRARRVLHTAIGRGPVSGIASGTVVTALVQSSSTATSLMIPLAGSGTFTLRQVYPFTIGANIGTTVTAFLAALGLSGANASFGLQVALVHLLFNLSATVIIFGLPFLRPVPVRAAQWLANRSAENKSFAAMWVLGVFVALPGLLIAGTLLF</sequence>
<feature type="transmembrane region" description="Helical" evidence="6">
    <location>
        <begin position="427"/>
        <end position="449"/>
    </location>
</feature>
<dbReference type="PANTHER" id="PTHR10010">
    <property type="entry name" value="SOLUTE CARRIER FAMILY 34 SODIUM PHOSPHATE , MEMBER 2-RELATED"/>
    <property type="match status" value="1"/>
</dbReference>
<comment type="caution">
    <text evidence="7">The sequence shown here is derived from an EMBL/GenBank/DDBJ whole genome shotgun (WGS) entry which is preliminary data.</text>
</comment>
<keyword evidence="5 6" id="KW-0472">Membrane</keyword>
<keyword evidence="4 6" id="KW-1133">Transmembrane helix</keyword>
<evidence type="ECO:0000313" key="7">
    <source>
        <dbReference type="EMBL" id="PFG18549.1"/>
    </source>
</evidence>
<comment type="subcellular location">
    <subcellularLocation>
        <location evidence="1">Cell membrane</location>
        <topology evidence="1">Multi-pass membrane protein</topology>
    </subcellularLocation>
</comment>
<feature type="transmembrane region" description="Helical" evidence="6">
    <location>
        <begin position="352"/>
        <end position="374"/>
    </location>
</feature>
<feature type="transmembrane region" description="Helical" evidence="6">
    <location>
        <begin position="120"/>
        <end position="142"/>
    </location>
</feature>
<accession>A0A2A9CY91</accession>
<keyword evidence="2" id="KW-1003">Cell membrane</keyword>
<dbReference type="GO" id="GO:0005886">
    <property type="term" value="C:plasma membrane"/>
    <property type="evidence" value="ECO:0007669"/>
    <property type="project" value="UniProtKB-SubCell"/>
</dbReference>
<evidence type="ECO:0000256" key="6">
    <source>
        <dbReference type="SAM" id="Phobius"/>
    </source>
</evidence>
<dbReference type="RefSeq" id="WP_245866537.1">
    <property type="nucleotide sequence ID" value="NZ_PDJD01000001.1"/>
</dbReference>
<dbReference type="GO" id="GO:0044341">
    <property type="term" value="P:sodium-dependent phosphate transport"/>
    <property type="evidence" value="ECO:0007669"/>
    <property type="project" value="InterPro"/>
</dbReference>
<evidence type="ECO:0000256" key="3">
    <source>
        <dbReference type="ARBA" id="ARBA00022692"/>
    </source>
</evidence>
<feature type="transmembrane region" description="Helical" evidence="6">
    <location>
        <begin position="195"/>
        <end position="216"/>
    </location>
</feature>
<evidence type="ECO:0000256" key="1">
    <source>
        <dbReference type="ARBA" id="ARBA00004651"/>
    </source>
</evidence>
<dbReference type="GO" id="GO:0005436">
    <property type="term" value="F:sodium:phosphate symporter activity"/>
    <property type="evidence" value="ECO:0007669"/>
    <property type="project" value="InterPro"/>
</dbReference>
<dbReference type="PANTHER" id="PTHR10010:SF46">
    <property type="entry name" value="SODIUM-DEPENDENT PHOSPHATE TRANSPORT PROTEIN 2B"/>
    <property type="match status" value="1"/>
</dbReference>
<dbReference type="EMBL" id="PDJD01000001">
    <property type="protein sequence ID" value="PFG18549.1"/>
    <property type="molecule type" value="Genomic_DNA"/>
</dbReference>
<dbReference type="Pfam" id="PF02690">
    <property type="entry name" value="Na_Pi_cotrans"/>
    <property type="match status" value="2"/>
</dbReference>
<reference evidence="7 8" key="1">
    <citation type="submission" date="2017-10" db="EMBL/GenBank/DDBJ databases">
        <title>Sequencing the genomes of 1000 actinobacteria strains.</title>
        <authorList>
            <person name="Klenk H.-P."/>
        </authorList>
    </citation>
    <scope>NUCLEOTIDE SEQUENCE [LARGE SCALE GENOMIC DNA]</scope>
    <source>
        <strain evidence="7 8">DSM 21801</strain>
    </source>
</reference>
<evidence type="ECO:0000256" key="4">
    <source>
        <dbReference type="ARBA" id="ARBA00022989"/>
    </source>
</evidence>
<keyword evidence="8" id="KW-1185">Reference proteome</keyword>
<evidence type="ECO:0000313" key="8">
    <source>
        <dbReference type="Proteomes" id="UP000224915"/>
    </source>
</evidence>
<feature type="transmembrane region" description="Helical" evidence="6">
    <location>
        <begin position="273"/>
        <end position="294"/>
    </location>
</feature>
<evidence type="ECO:0000256" key="5">
    <source>
        <dbReference type="ARBA" id="ARBA00023136"/>
    </source>
</evidence>
<proteinExistence type="predicted"/>
<dbReference type="InterPro" id="IPR003841">
    <property type="entry name" value="Na/Pi_transpt"/>
</dbReference>
<protein>
    <submittedName>
        <fullName evidence="7">Sodium-dependent phosphate cotransporter</fullName>
    </submittedName>
</protein>
<feature type="transmembrane region" description="Helical" evidence="6">
    <location>
        <begin position="162"/>
        <end position="183"/>
    </location>
</feature>
<dbReference type="AlphaFoldDB" id="A0A2A9CY91"/>
<feature type="transmembrane region" description="Helical" evidence="6">
    <location>
        <begin position="84"/>
        <end position="108"/>
    </location>
</feature>
<keyword evidence="3 6" id="KW-0812">Transmembrane</keyword>
<feature type="transmembrane region" description="Helical" evidence="6">
    <location>
        <begin position="386"/>
        <end position="406"/>
    </location>
</feature>
<organism evidence="7 8">
    <name type="scientific">Serinibacter salmoneus</name>
    <dbReference type="NCBI Taxonomy" id="556530"/>
    <lineage>
        <taxon>Bacteria</taxon>
        <taxon>Bacillati</taxon>
        <taxon>Actinomycetota</taxon>
        <taxon>Actinomycetes</taxon>
        <taxon>Micrococcales</taxon>
        <taxon>Beutenbergiaceae</taxon>
        <taxon>Serinibacter</taxon>
    </lineage>
</organism>
<dbReference type="NCBIfam" id="NF037997">
    <property type="entry name" value="Na_Pi_symport"/>
    <property type="match status" value="1"/>
</dbReference>
<name>A0A2A9CY91_9MICO</name>
<dbReference type="Proteomes" id="UP000224915">
    <property type="component" value="Unassembled WGS sequence"/>
</dbReference>
<evidence type="ECO:0000256" key="2">
    <source>
        <dbReference type="ARBA" id="ARBA00022475"/>
    </source>
</evidence>
<gene>
    <name evidence="7" type="ORF">ATL40_0089</name>
</gene>